<dbReference type="GO" id="GO:0048870">
    <property type="term" value="P:cell motility"/>
    <property type="evidence" value="ECO:0007669"/>
    <property type="project" value="TreeGrafter"/>
</dbReference>
<dbReference type="Pfam" id="PF11841">
    <property type="entry name" value="ELMO_ARM"/>
    <property type="match status" value="1"/>
</dbReference>
<dbReference type="STRING" id="90262.A0A1X2I3J9"/>
<evidence type="ECO:0000256" key="3">
    <source>
        <dbReference type="ARBA" id="ARBA00023036"/>
    </source>
</evidence>
<dbReference type="InterPro" id="IPR024574">
    <property type="entry name" value="ELMO_ARM"/>
</dbReference>
<evidence type="ECO:0000313" key="8">
    <source>
        <dbReference type="Proteomes" id="UP000193560"/>
    </source>
</evidence>
<keyword evidence="1" id="KW-0053">Apoptosis</keyword>
<organism evidence="7 8">
    <name type="scientific">Absidia repens</name>
    <dbReference type="NCBI Taxonomy" id="90262"/>
    <lineage>
        <taxon>Eukaryota</taxon>
        <taxon>Fungi</taxon>
        <taxon>Fungi incertae sedis</taxon>
        <taxon>Mucoromycota</taxon>
        <taxon>Mucoromycotina</taxon>
        <taxon>Mucoromycetes</taxon>
        <taxon>Mucorales</taxon>
        <taxon>Cunninghamellaceae</taxon>
        <taxon>Absidia</taxon>
    </lineage>
</organism>
<dbReference type="GO" id="GO:0005886">
    <property type="term" value="C:plasma membrane"/>
    <property type="evidence" value="ECO:0007669"/>
    <property type="project" value="TreeGrafter"/>
</dbReference>
<dbReference type="Gene3D" id="1.25.10.10">
    <property type="entry name" value="Leucine-rich Repeat Variant"/>
    <property type="match status" value="1"/>
</dbReference>
<dbReference type="InterPro" id="IPR001849">
    <property type="entry name" value="PH_domain"/>
</dbReference>
<reference evidence="7 8" key="1">
    <citation type="submission" date="2016-07" db="EMBL/GenBank/DDBJ databases">
        <title>Pervasive Adenine N6-methylation of Active Genes in Fungi.</title>
        <authorList>
            <consortium name="DOE Joint Genome Institute"/>
            <person name="Mondo S.J."/>
            <person name="Dannebaum R.O."/>
            <person name="Kuo R.C."/>
            <person name="Labutti K."/>
            <person name="Haridas S."/>
            <person name="Kuo A."/>
            <person name="Salamov A."/>
            <person name="Ahrendt S.R."/>
            <person name="Lipzen A."/>
            <person name="Sullivan W."/>
            <person name="Andreopoulos W.B."/>
            <person name="Clum A."/>
            <person name="Lindquist E."/>
            <person name="Daum C."/>
            <person name="Ramamoorthy G.K."/>
            <person name="Gryganskyi A."/>
            <person name="Culley D."/>
            <person name="Magnuson J.K."/>
            <person name="James T.Y."/>
            <person name="O'Malley M.A."/>
            <person name="Stajich J.E."/>
            <person name="Spatafora J.W."/>
            <person name="Visel A."/>
            <person name="Grigoriev I.V."/>
        </authorList>
    </citation>
    <scope>NUCLEOTIDE SEQUENCE [LARGE SCALE GENOMIC DNA]</scope>
    <source>
        <strain evidence="7 8">NRRL 1336</strain>
    </source>
</reference>
<dbReference type="InterPro" id="IPR016024">
    <property type="entry name" value="ARM-type_fold"/>
</dbReference>
<dbReference type="InterPro" id="IPR050868">
    <property type="entry name" value="ELMO_domain-containing"/>
</dbReference>
<sequence>MSDTSLSTNSAEKLVKRMSAGAHLSDSTSASTTSKDDKVLKMATFSLQKYLKEPDFAAEFLDRGGLESLCEIIKKASGNTLAYALNSFDSLMEHNIGWDSMAKDFVTDIAHIIVNETLVTIGRPATAILFKIVSASDRPYSYSTPAKTTTSHKPNEDNSNDTEPGVESKTAMEDTGGFTTTTSILKSEGNKMIFGYPALQMAIDREPKLLPVLVQRLPSQDCTLCLNSLDLLTAMLNTATEEHPNELPEKLELLNTKKHIVRLMNNHPSDVLRIHLLKYQTALVRSINQRRKMPVSLYNPNDIKMLNDIWHVAKVDMIQVPGEKKWKKLGFSSESPQREFVRTGKFGLQRMHAFVMQNQDLFAKMLLEQIHRPENKRCLFAKASCESTELLFSQWDINSKYSAADLEPNLMYFDRVQATTIRLFFRLFQDMKATNADFSKVSALVRSQLRAVFRCKDVKDIGEFERIMDGTSYQVIRDRRLKELEWADDLLGREAIRNLRSRLNKQSYDFIKKQRIGCLLQGAWFPNPQHVLRSNSITVASLNNSPNELLGNMGPGNNGAASSKRWRYYKLSPSKKALQFGDFFEQVAPIIKEYDRLPNKVDLSAVSEIRTLRKSSNSGALSLFPMPPSSYPLTPTSSSGLAAQYHHTDNPSFHVTGSPLASSPSSSSTMTLTFAFYNEKQKPMAEFICATSEQASEWKDGFSMLMDKGITSKETAEYLHSLTEIGVKVKLLQIAGDRVEVPHGSLEVPPIPYGYGARFFYDV</sequence>
<dbReference type="InterPro" id="IPR011989">
    <property type="entry name" value="ARM-like"/>
</dbReference>
<evidence type="ECO:0000313" key="7">
    <source>
        <dbReference type="EMBL" id="ORZ08424.1"/>
    </source>
</evidence>
<feature type="region of interest" description="Disordered" evidence="5">
    <location>
        <begin position="140"/>
        <end position="181"/>
    </location>
</feature>
<evidence type="ECO:0000256" key="1">
    <source>
        <dbReference type="ARBA" id="ARBA00022703"/>
    </source>
</evidence>
<dbReference type="Pfam" id="PF04727">
    <property type="entry name" value="ELMO_CED12"/>
    <property type="match status" value="1"/>
</dbReference>
<evidence type="ECO:0000256" key="5">
    <source>
        <dbReference type="SAM" id="MobiDB-lite"/>
    </source>
</evidence>
<dbReference type="InterPro" id="IPR011993">
    <property type="entry name" value="PH-like_dom_sf"/>
</dbReference>
<dbReference type="Proteomes" id="UP000193560">
    <property type="component" value="Unassembled WGS sequence"/>
</dbReference>
<dbReference type="Gene3D" id="2.30.29.30">
    <property type="entry name" value="Pleckstrin-homology domain (PH domain)/Phosphotyrosine-binding domain (PTB)"/>
    <property type="match status" value="1"/>
</dbReference>
<dbReference type="Pfam" id="PF16457">
    <property type="entry name" value="PH_12"/>
    <property type="match status" value="1"/>
</dbReference>
<proteinExistence type="predicted"/>
<dbReference type="PROSITE" id="PS51335">
    <property type="entry name" value="ELMO"/>
    <property type="match status" value="1"/>
</dbReference>
<evidence type="ECO:0000259" key="6">
    <source>
        <dbReference type="PROSITE" id="PS51335"/>
    </source>
</evidence>
<dbReference type="PANTHER" id="PTHR12771">
    <property type="entry name" value="ENGULFMENT AND CELL MOTILITY"/>
    <property type="match status" value="1"/>
</dbReference>
<gene>
    <name evidence="7" type="ORF">BCR42DRAFT_442232</name>
</gene>
<dbReference type="SUPFAM" id="SSF48371">
    <property type="entry name" value="ARM repeat"/>
    <property type="match status" value="1"/>
</dbReference>
<protein>
    <submittedName>
        <fullName evidence="7">ELMO/CED-12 family-domain-containing protein</fullName>
    </submittedName>
</protein>
<feature type="domain" description="ELMO" evidence="6">
    <location>
        <begin position="301"/>
        <end position="453"/>
    </location>
</feature>
<dbReference type="GO" id="GO:0006915">
    <property type="term" value="P:apoptotic process"/>
    <property type="evidence" value="ECO:0007669"/>
    <property type="project" value="UniProtKB-KW"/>
</dbReference>
<evidence type="ECO:0000256" key="2">
    <source>
        <dbReference type="ARBA" id="ARBA00022907"/>
    </source>
</evidence>
<dbReference type="GO" id="GO:0007015">
    <property type="term" value="P:actin filament organization"/>
    <property type="evidence" value="ECO:0007669"/>
    <property type="project" value="TreeGrafter"/>
</dbReference>
<keyword evidence="8" id="KW-1185">Reference proteome</keyword>
<dbReference type="PANTHER" id="PTHR12771:SF56">
    <property type="entry name" value="CED-12"/>
    <property type="match status" value="1"/>
</dbReference>
<feature type="compositionally biased region" description="Polar residues" evidence="5">
    <location>
        <begin position="141"/>
        <end position="152"/>
    </location>
</feature>
<dbReference type="EMBL" id="MCGE01000031">
    <property type="protein sequence ID" value="ORZ08424.1"/>
    <property type="molecule type" value="Genomic_DNA"/>
</dbReference>
<evidence type="ECO:0000256" key="4">
    <source>
        <dbReference type="ARBA" id="ARBA00024863"/>
    </source>
</evidence>
<comment type="function">
    <text evidence="4">Involved in cytoskeletal rearrangements required for phagocytosis of apoptotic cells and cell motility. Acts in association with DOCK1 and CRK. Was initially proposed to be required in complex with DOCK1 to activate Rac Rho small GTPases. May enhance the guanine nucleotide exchange factor (GEF) activity of DOCK1.</text>
</comment>
<accession>A0A1X2I3J9</accession>
<dbReference type="OrthoDB" id="28413at2759"/>
<comment type="caution">
    <text evidence="7">The sequence shown here is derived from an EMBL/GenBank/DDBJ whole genome shotgun (WGS) entry which is preliminary data.</text>
</comment>
<dbReference type="AlphaFoldDB" id="A0A1X2I3J9"/>
<dbReference type="InterPro" id="IPR006816">
    <property type="entry name" value="ELMO_dom"/>
</dbReference>
<keyword evidence="2" id="KW-0581">Phagocytosis</keyword>
<dbReference type="GO" id="GO:0017124">
    <property type="term" value="F:SH3 domain binding"/>
    <property type="evidence" value="ECO:0007669"/>
    <property type="project" value="UniProtKB-KW"/>
</dbReference>
<keyword evidence="3" id="KW-0729">SH3-binding</keyword>
<name>A0A1X2I3J9_9FUNG</name>